<dbReference type="InterPro" id="IPR011008">
    <property type="entry name" value="Dimeric_a/b-barrel"/>
</dbReference>
<evidence type="ECO:0000259" key="1">
    <source>
        <dbReference type="PROSITE" id="PS51725"/>
    </source>
</evidence>
<gene>
    <name evidence="2" type="ORF">PSQ39_01065</name>
</gene>
<name>A0ABT5MDL2_9BURK</name>
<dbReference type="GO" id="GO:0004497">
    <property type="term" value="F:monooxygenase activity"/>
    <property type="evidence" value="ECO:0007669"/>
    <property type="project" value="UniProtKB-KW"/>
</dbReference>
<sequence length="97" mass="11102">MILELADIKILAGQHRAFEQAVHQGVELAISKAKGFQRYELRQSLETPERYALLIQWDTLEDHTLGFRGSPAYATWRGLVGQFFAQPPFVEHFSLSQ</sequence>
<proteinExistence type="predicted"/>
<keyword evidence="2" id="KW-0560">Oxidoreductase</keyword>
<protein>
    <submittedName>
        <fullName evidence="2">Antibiotic biosynthesis monooxygenase</fullName>
    </submittedName>
</protein>
<dbReference type="Gene3D" id="3.30.70.100">
    <property type="match status" value="1"/>
</dbReference>
<dbReference type="PROSITE" id="PS51725">
    <property type="entry name" value="ABM"/>
    <property type="match status" value="1"/>
</dbReference>
<dbReference type="InterPro" id="IPR007138">
    <property type="entry name" value="ABM_dom"/>
</dbReference>
<dbReference type="Proteomes" id="UP001528672">
    <property type="component" value="Unassembled WGS sequence"/>
</dbReference>
<evidence type="ECO:0000313" key="3">
    <source>
        <dbReference type="Proteomes" id="UP001528672"/>
    </source>
</evidence>
<organism evidence="2 3">
    <name type="scientific">Curvibacter microcysteis</name>
    <dbReference type="NCBI Taxonomy" id="3026419"/>
    <lineage>
        <taxon>Bacteria</taxon>
        <taxon>Pseudomonadati</taxon>
        <taxon>Pseudomonadota</taxon>
        <taxon>Betaproteobacteria</taxon>
        <taxon>Burkholderiales</taxon>
        <taxon>Comamonadaceae</taxon>
        <taxon>Curvibacter</taxon>
    </lineage>
</organism>
<keyword evidence="3" id="KW-1185">Reference proteome</keyword>
<dbReference type="Pfam" id="PF03992">
    <property type="entry name" value="ABM"/>
    <property type="match status" value="1"/>
</dbReference>
<accession>A0ABT5MDL2</accession>
<comment type="caution">
    <text evidence="2">The sequence shown here is derived from an EMBL/GenBank/DDBJ whole genome shotgun (WGS) entry which is preliminary data.</text>
</comment>
<keyword evidence="2" id="KW-0503">Monooxygenase</keyword>
<feature type="domain" description="ABM" evidence="1">
    <location>
        <begin position="2"/>
        <end position="93"/>
    </location>
</feature>
<dbReference type="SUPFAM" id="SSF54909">
    <property type="entry name" value="Dimeric alpha+beta barrel"/>
    <property type="match status" value="1"/>
</dbReference>
<dbReference type="EMBL" id="JAQSIO010000001">
    <property type="protein sequence ID" value="MDD0813211.1"/>
    <property type="molecule type" value="Genomic_DNA"/>
</dbReference>
<dbReference type="RefSeq" id="WP_273924742.1">
    <property type="nucleotide sequence ID" value="NZ_JAQSIO010000001.1"/>
</dbReference>
<evidence type="ECO:0000313" key="2">
    <source>
        <dbReference type="EMBL" id="MDD0813211.1"/>
    </source>
</evidence>
<reference evidence="2 3" key="1">
    <citation type="submission" date="2023-02" db="EMBL/GenBank/DDBJ databases">
        <title>Bacterial whole genome sequence for Curvibacter sp. HBC28.</title>
        <authorList>
            <person name="Le V."/>
            <person name="Ko S.-R."/>
            <person name="Ahn C.-Y."/>
            <person name="Oh H.-M."/>
        </authorList>
    </citation>
    <scope>NUCLEOTIDE SEQUENCE [LARGE SCALE GENOMIC DNA]</scope>
    <source>
        <strain evidence="2 3">HBC28</strain>
    </source>
</reference>